<evidence type="ECO:0000256" key="2">
    <source>
        <dbReference type="SAM" id="SignalP"/>
    </source>
</evidence>
<organism evidence="4 5">
    <name type="scientific">Elysia chlorotica</name>
    <name type="common">Eastern emerald elysia</name>
    <name type="synonym">Sea slug</name>
    <dbReference type="NCBI Taxonomy" id="188477"/>
    <lineage>
        <taxon>Eukaryota</taxon>
        <taxon>Metazoa</taxon>
        <taxon>Spiralia</taxon>
        <taxon>Lophotrochozoa</taxon>
        <taxon>Mollusca</taxon>
        <taxon>Gastropoda</taxon>
        <taxon>Heterobranchia</taxon>
        <taxon>Euthyneura</taxon>
        <taxon>Panpulmonata</taxon>
        <taxon>Sacoglossa</taxon>
        <taxon>Placobranchoidea</taxon>
        <taxon>Plakobranchidae</taxon>
        <taxon>Elysia</taxon>
    </lineage>
</organism>
<dbReference type="InterPro" id="IPR036056">
    <property type="entry name" value="Fibrinogen-like_C"/>
</dbReference>
<dbReference type="SMART" id="SM00186">
    <property type="entry name" value="FBG"/>
    <property type="match status" value="1"/>
</dbReference>
<dbReference type="Pfam" id="PF00147">
    <property type="entry name" value="Fibrinogen_C"/>
    <property type="match status" value="1"/>
</dbReference>
<keyword evidence="1" id="KW-1015">Disulfide bond</keyword>
<dbReference type="AlphaFoldDB" id="A0A3S0Z3P1"/>
<keyword evidence="5" id="KW-1185">Reference proteome</keyword>
<feature type="chain" id="PRO_5018719170" description="Fibrinogen C-terminal domain-containing protein" evidence="2">
    <location>
        <begin position="24"/>
        <end position="658"/>
    </location>
</feature>
<feature type="domain" description="Fibrinogen C-terminal" evidence="3">
    <location>
        <begin position="440"/>
        <end position="656"/>
    </location>
</feature>
<evidence type="ECO:0000256" key="1">
    <source>
        <dbReference type="ARBA" id="ARBA00023157"/>
    </source>
</evidence>
<sequence length="658" mass="72620">MPRSWTLSPLVLLLLRFSCLCSGLHFDVDFDPLVQPGSRAACAVIRCVEENPISSTDSFGQSQQSSLGLKNISRLTIFQSSAPSSQGKADSGQEVVVASVTSQHPRVTRVSNGVMVTGALEAGQASITLELVKPTDCDADYRCELRSMDVSGVETVSSTRVMHSRRRREGDASDSLTISTPISLQILQLGYDTNAKLSASSLILDRLSGDLNLLGNKMAKIESSLKSMESIFNTKLDMLGKTTELVVSKVDALEDKILSVQTDLHQDLDLLQNRIEDRMEESLGDKLADVHLKIATFITKAESHSDNLNKSLNESVTKLGNYLKDEQKEALTKLTYATKVLLDSQSNATDVLVTSARNLTQERQIWRTNLQADVAEAARDMRESSVNISRTLAVDVAALGHDLQSSLQQFASGINQSAIHTLSSANRLFLQTNSTAAAVVKDLLSPARCYKGLVTALSHVSYPYPLIQPRDGKILDVPHLCDTVTDGGGWIIIQRRSTGDVDFQRGWDDYKNGFGDLSRDFWLGNRHIHKLTSTESYELRVELFFQGKSAYARYGTFIMADEANNFSLDVGNYSGTAGDSLVKNGLGKQFTTIDRDNDNDSRQCADVCQGGWWYHKCGASGLNGKWQEDGFRGSWWFTFSDRRSVSFAEMKIRRLRTS</sequence>
<reference evidence="4 5" key="1">
    <citation type="submission" date="2019-01" db="EMBL/GenBank/DDBJ databases">
        <title>A draft genome assembly of the solar-powered sea slug Elysia chlorotica.</title>
        <authorList>
            <person name="Cai H."/>
            <person name="Li Q."/>
            <person name="Fang X."/>
            <person name="Li J."/>
            <person name="Curtis N.E."/>
            <person name="Altenburger A."/>
            <person name="Shibata T."/>
            <person name="Feng M."/>
            <person name="Maeda T."/>
            <person name="Schwartz J.A."/>
            <person name="Shigenobu S."/>
            <person name="Lundholm N."/>
            <person name="Nishiyama T."/>
            <person name="Yang H."/>
            <person name="Hasebe M."/>
            <person name="Li S."/>
            <person name="Pierce S.K."/>
            <person name="Wang J."/>
        </authorList>
    </citation>
    <scope>NUCLEOTIDE SEQUENCE [LARGE SCALE GENOMIC DNA]</scope>
    <source>
        <strain evidence="4">EC2010</strain>
        <tissue evidence="4">Whole organism of an adult</tissue>
    </source>
</reference>
<dbReference type="PROSITE" id="PS51406">
    <property type="entry name" value="FIBRINOGEN_C_2"/>
    <property type="match status" value="1"/>
</dbReference>
<keyword evidence="2" id="KW-0732">Signal</keyword>
<dbReference type="InterPro" id="IPR014716">
    <property type="entry name" value="Fibrinogen_a/b/g_C_1"/>
</dbReference>
<dbReference type="Gene3D" id="3.90.215.10">
    <property type="entry name" value="Gamma Fibrinogen, chain A, domain 1"/>
    <property type="match status" value="1"/>
</dbReference>
<dbReference type="PANTHER" id="PTHR19143:SF394">
    <property type="entry name" value="ANGIOPOIETIN-RELATED PROTEIN 3-LIKE"/>
    <property type="match status" value="1"/>
</dbReference>
<dbReference type="OrthoDB" id="7972392at2759"/>
<dbReference type="CDD" id="cd00087">
    <property type="entry name" value="FReD"/>
    <property type="match status" value="1"/>
</dbReference>
<dbReference type="STRING" id="188477.A0A3S0Z3P1"/>
<feature type="signal peptide" evidence="2">
    <location>
        <begin position="1"/>
        <end position="23"/>
    </location>
</feature>
<accession>A0A3S0Z3P1</accession>
<dbReference type="InterPro" id="IPR002181">
    <property type="entry name" value="Fibrinogen_a/b/g_C_dom"/>
</dbReference>
<dbReference type="InterPro" id="IPR050373">
    <property type="entry name" value="Fibrinogen_C-term_domain"/>
</dbReference>
<evidence type="ECO:0000313" key="5">
    <source>
        <dbReference type="Proteomes" id="UP000271974"/>
    </source>
</evidence>
<gene>
    <name evidence="4" type="ORF">EGW08_023619</name>
</gene>
<dbReference type="PROSITE" id="PS00514">
    <property type="entry name" value="FIBRINOGEN_C_1"/>
    <property type="match status" value="1"/>
</dbReference>
<dbReference type="InterPro" id="IPR020837">
    <property type="entry name" value="Fibrinogen_CS"/>
</dbReference>
<evidence type="ECO:0000313" key="4">
    <source>
        <dbReference type="EMBL" id="RUS68620.1"/>
    </source>
</evidence>
<proteinExistence type="predicted"/>
<dbReference type="PANTHER" id="PTHR19143">
    <property type="entry name" value="FIBRINOGEN/TENASCIN/ANGIOPOEITIN"/>
    <property type="match status" value="1"/>
</dbReference>
<dbReference type="EMBL" id="RQTK01002201">
    <property type="protein sequence ID" value="RUS68620.1"/>
    <property type="molecule type" value="Genomic_DNA"/>
</dbReference>
<dbReference type="SUPFAM" id="SSF56496">
    <property type="entry name" value="Fibrinogen C-terminal domain-like"/>
    <property type="match status" value="1"/>
</dbReference>
<protein>
    <recommendedName>
        <fullName evidence="3">Fibrinogen C-terminal domain-containing protein</fullName>
    </recommendedName>
</protein>
<dbReference type="Proteomes" id="UP000271974">
    <property type="component" value="Unassembled WGS sequence"/>
</dbReference>
<dbReference type="GO" id="GO:0005615">
    <property type="term" value="C:extracellular space"/>
    <property type="evidence" value="ECO:0007669"/>
    <property type="project" value="TreeGrafter"/>
</dbReference>
<name>A0A3S0Z3P1_ELYCH</name>
<comment type="caution">
    <text evidence="4">The sequence shown here is derived from an EMBL/GenBank/DDBJ whole genome shotgun (WGS) entry which is preliminary data.</text>
</comment>
<evidence type="ECO:0000259" key="3">
    <source>
        <dbReference type="PROSITE" id="PS51406"/>
    </source>
</evidence>